<dbReference type="Gene3D" id="3.90.1720.10">
    <property type="entry name" value="endopeptidase domain like (from Nostoc punctiforme)"/>
    <property type="match status" value="1"/>
</dbReference>
<accession>A0A5E4YU33</accession>
<name>A0A5E4YU33_9BURK</name>
<dbReference type="InterPro" id="IPR038765">
    <property type="entry name" value="Papain-like_cys_pep_sf"/>
</dbReference>
<dbReference type="OrthoDB" id="8941393at2"/>
<dbReference type="EMBL" id="CABPSA010000010">
    <property type="protein sequence ID" value="VVE52256.1"/>
    <property type="molecule type" value="Genomic_DNA"/>
</dbReference>
<evidence type="ECO:0000313" key="1">
    <source>
        <dbReference type="EMBL" id="VVE52256.1"/>
    </source>
</evidence>
<gene>
    <name evidence="1" type="ORF">PCO31010_04776</name>
</gene>
<sequence length="452" mass="49848">MTRTLFDFDYHVMPGDVLLLRSSGFKATANRVAQRTLRPRKAANFTHVALVISQTHIADAMPGAGVRVRPWTDIAAGYAHEECVVARHKGLATLLYDPAPLLKSVQYYYAQRYALQSLSKTEAAHDAGIVCSQFVALVLQRMGVPAPAILAMRSLPSDIDAMTANQGGWRQFPYTSYGLHTGSIRPAAGDDYWDILEAHLHKCIDVNGFDLNEMSKSHMGKCMDTLVESMVATEEVLRKLAQTDRTILKLAKAVLNVTRPLSDAEQADLSELADEMRFLTTVSMEDLLDEWRRLYVERPTATPKVLADADAPLRLADHQAIFRTTISHLKELASVRNREAEAFETRFASLADLIGQNAPVGKTLISQMHALGTQLLNDAIWLTASTDARIPERSVTYQSLQRGGMNSNEQAAQLVELIELDLMRLKWVSEFEPALKAQTEALASASAALGGS</sequence>
<dbReference type="Proteomes" id="UP000343335">
    <property type="component" value="Unassembled WGS sequence"/>
</dbReference>
<proteinExistence type="predicted"/>
<dbReference type="SUPFAM" id="SSF54001">
    <property type="entry name" value="Cysteine proteinases"/>
    <property type="match status" value="1"/>
</dbReference>
<dbReference type="RefSeq" id="WP_150666387.1">
    <property type="nucleotide sequence ID" value="NZ_CABPSA010000010.1"/>
</dbReference>
<protein>
    <submittedName>
        <fullName evidence="1">Uncharacterized protein</fullName>
    </submittedName>
</protein>
<dbReference type="AlphaFoldDB" id="A0A5E4YU33"/>
<reference evidence="1 2" key="1">
    <citation type="submission" date="2019-08" db="EMBL/GenBank/DDBJ databases">
        <authorList>
            <person name="Peeters C."/>
        </authorList>
    </citation>
    <scope>NUCLEOTIDE SEQUENCE [LARGE SCALE GENOMIC DNA]</scope>
    <source>
        <strain evidence="1 2">LMG 31010</strain>
    </source>
</reference>
<evidence type="ECO:0000313" key="2">
    <source>
        <dbReference type="Proteomes" id="UP000343335"/>
    </source>
</evidence>
<organism evidence="1 2">
    <name type="scientific">Pandoraea commovens</name>
    <dbReference type="NCBI Taxonomy" id="2508289"/>
    <lineage>
        <taxon>Bacteria</taxon>
        <taxon>Pseudomonadati</taxon>
        <taxon>Pseudomonadota</taxon>
        <taxon>Betaproteobacteria</taxon>
        <taxon>Burkholderiales</taxon>
        <taxon>Burkholderiaceae</taxon>
        <taxon>Pandoraea</taxon>
    </lineage>
</organism>